<keyword evidence="2" id="KW-1185">Reference proteome</keyword>
<reference evidence="1" key="1">
    <citation type="submission" date="2023-04" db="EMBL/GenBank/DDBJ databases">
        <title>Ambrosiozyma monospora NBRC 10751.</title>
        <authorList>
            <person name="Ichikawa N."/>
            <person name="Sato H."/>
            <person name="Tonouchi N."/>
        </authorList>
    </citation>
    <scope>NUCLEOTIDE SEQUENCE</scope>
    <source>
        <strain evidence="1">NBRC 10751</strain>
    </source>
</reference>
<gene>
    <name evidence="1" type="ORF">Amon02_000802200</name>
</gene>
<evidence type="ECO:0000313" key="1">
    <source>
        <dbReference type="EMBL" id="GME86553.1"/>
    </source>
</evidence>
<evidence type="ECO:0000313" key="2">
    <source>
        <dbReference type="Proteomes" id="UP001165064"/>
    </source>
</evidence>
<dbReference type="Proteomes" id="UP001165064">
    <property type="component" value="Unassembled WGS sequence"/>
</dbReference>
<organism evidence="1 2">
    <name type="scientific">Ambrosiozyma monospora</name>
    <name type="common">Yeast</name>
    <name type="synonym">Endomycopsis monosporus</name>
    <dbReference type="NCBI Taxonomy" id="43982"/>
    <lineage>
        <taxon>Eukaryota</taxon>
        <taxon>Fungi</taxon>
        <taxon>Dikarya</taxon>
        <taxon>Ascomycota</taxon>
        <taxon>Saccharomycotina</taxon>
        <taxon>Pichiomycetes</taxon>
        <taxon>Pichiales</taxon>
        <taxon>Pichiaceae</taxon>
        <taxon>Ambrosiozyma</taxon>
    </lineage>
</organism>
<name>A0ACB5TE55_AMBMO</name>
<proteinExistence type="predicted"/>
<sequence>MTTRYEGDSNNVNGISPSGDTITFNLQQPKASGTAKTESTLSTTGSTSSSFLQQPSFQKSPATTVGQTQSSNNSLSLMMSSKFQQQSPFSINSSSIQSPTQMKYQQSATMPPPRQNQQSYQNFDQQQVIKLIQHNRIKQLTLERLNQSNQRLKDYISKDMIKASNAALMVVRFTEDTKEPLLPGINDNADSTTINRYKAAQLKRSSIGGHGGKQLQMQDGGDGCCVIM</sequence>
<accession>A0ACB5TE55</accession>
<dbReference type="EMBL" id="BSXS01006914">
    <property type="protein sequence ID" value="GME86553.1"/>
    <property type="molecule type" value="Genomic_DNA"/>
</dbReference>
<protein>
    <submittedName>
        <fullName evidence="1">Unnamed protein product</fullName>
    </submittedName>
</protein>
<comment type="caution">
    <text evidence="1">The sequence shown here is derived from an EMBL/GenBank/DDBJ whole genome shotgun (WGS) entry which is preliminary data.</text>
</comment>